<comment type="subcellular location">
    <subcellularLocation>
        <location evidence="1">Cell membrane</location>
        <topology evidence="1">Multi-pass membrane protein</topology>
    </subcellularLocation>
</comment>
<evidence type="ECO:0000256" key="2">
    <source>
        <dbReference type="ARBA" id="ARBA00022475"/>
    </source>
</evidence>
<dbReference type="PANTHER" id="PTHR30086:SF20">
    <property type="entry name" value="ARGININE EXPORTER PROTEIN ARGO-RELATED"/>
    <property type="match status" value="1"/>
</dbReference>
<evidence type="ECO:0000256" key="4">
    <source>
        <dbReference type="ARBA" id="ARBA00022989"/>
    </source>
</evidence>
<organism evidence="7 8">
    <name type="scientific">Helicobacter ibis</name>
    <dbReference type="NCBI Taxonomy" id="2962633"/>
    <lineage>
        <taxon>Bacteria</taxon>
        <taxon>Pseudomonadati</taxon>
        <taxon>Campylobacterota</taxon>
        <taxon>Epsilonproteobacteria</taxon>
        <taxon>Campylobacterales</taxon>
        <taxon>Helicobacteraceae</taxon>
        <taxon>Helicobacter</taxon>
    </lineage>
</organism>
<dbReference type="Pfam" id="PF01810">
    <property type="entry name" value="LysE"/>
    <property type="match status" value="1"/>
</dbReference>
<name>A0ABT4VDX7_9HELI</name>
<keyword evidence="5 6" id="KW-0472">Membrane</keyword>
<evidence type="ECO:0000313" key="8">
    <source>
        <dbReference type="Proteomes" id="UP001210261"/>
    </source>
</evidence>
<dbReference type="Proteomes" id="UP001210261">
    <property type="component" value="Unassembled WGS sequence"/>
</dbReference>
<keyword evidence="4 6" id="KW-1133">Transmembrane helix</keyword>
<keyword evidence="3 6" id="KW-0812">Transmembrane</keyword>
<dbReference type="RefSeq" id="WP_271021193.1">
    <property type="nucleotide sequence ID" value="NZ_JAQHXR010000002.1"/>
</dbReference>
<keyword evidence="8" id="KW-1185">Reference proteome</keyword>
<feature type="transmembrane region" description="Helical" evidence="6">
    <location>
        <begin position="37"/>
        <end position="58"/>
    </location>
</feature>
<dbReference type="InterPro" id="IPR001123">
    <property type="entry name" value="LeuE-type"/>
</dbReference>
<keyword evidence="2" id="KW-1003">Cell membrane</keyword>
<sequence length="202" mass="22507">MEFVLVFITGFIAAITPGPDILFITRNTLQYGFKEGLYSLFGVFSGCTIFALLVYFGLTKILSGDAFQMTLSIIGGVYLIYLAISLLKSKNNINLIKHITKSNNCYLKGLFINLSNPKVILFFAVIVTPFIDKNLGLNLISLMLGNLLAFFSALILSIYFRRFLTNDLFNKIDKICAIVFSIFGASLLYSAICMLDNTLLLE</sequence>
<feature type="transmembrane region" description="Helical" evidence="6">
    <location>
        <begin position="137"/>
        <end position="160"/>
    </location>
</feature>
<evidence type="ECO:0000256" key="5">
    <source>
        <dbReference type="ARBA" id="ARBA00023136"/>
    </source>
</evidence>
<evidence type="ECO:0000256" key="1">
    <source>
        <dbReference type="ARBA" id="ARBA00004651"/>
    </source>
</evidence>
<proteinExistence type="predicted"/>
<accession>A0ABT4VDX7</accession>
<feature type="transmembrane region" description="Helical" evidence="6">
    <location>
        <begin position="70"/>
        <end position="89"/>
    </location>
</feature>
<feature type="transmembrane region" description="Helical" evidence="6">
    <location>
        <begin position="110"/>
        <end position="131"/>
    </location>
</feature>
<gene>
    <name evidence="7" type="ORF">PF021_04335</name>
</gene>
<evidence type="ECO:0000256" key="3">
    <source>
        <dbReference type="ARBA" id="ARBA00022692"/>
    </source>
</evidence>
<feature type="transmembrane region" description="Helical" evidence="6">
    <location>
        <begin position="172"/>
        <end position="192"/>
    </location>
</feature>
<feature type="transmembrane region" description="Helical" evidence="6">
    <location>
        <begin position="6"/>
        <end position="25"/>
    </location>
</feature>
<comment type="caution">
    <text evidence="7">The sequence shown here is derived from an EMBL/GenBank/DDBJ whole genome shotgun (WGS) entry which is preliminary data.</text>
</comment>
<protein>
    <submittedName>
        <fullName evidence="7">LysE family translocator</fullName>
    </submittedName>
</protein>
<evidence type="ECO:0000313" key="7">
    <source>
        <dbReference type="EMBL" id="MDA3968901.1"/>
    </source>
</evidence>
<dbReference type="EMBL" id="JAQHXR010000002">
    <property type="protein sequence ID" value="MDA3968901.1"/>
    <property type="molecule type" value="Genomic_DNA"/>
</dbReference>
<reference evidence="7 8" key="1">
    <citation type="submission" date="2023-01" db="EMBL/GenBank/DDBJ databases">
        <title>Description of Helicobacter ibis sp. nov. isolated from faecal droppings of black-faced ibis (Theristicus melanopis).</title>
        <authorList>
            <person name="Lopez-Cantillo M."/>
            <person name="Vidal-Veuthey B."/>
            <person name="Mella A."/>
            <person name="De La Haba R."/>
            <person name="Collado L."/>
        </authorList>
    </citation>
    <scope>NUCLEOTIDE SEQUENCE [LARGE SCALE GENOMIC DNA]</scope>
    <source>
        <strain evidence="7 8">A82</strain>
    </source>
</reference>
<evidence type="ECO:0000256" key="6">
    <source>
        <dbReference type="SAM" id="Phobius"/>
    </source>
</evidence>
<dbReference type="PANTHER" id="PTHR30086">
    <property type="entry name" value="ARGININE EXPORTER PROTEIN ARGO"/>
    <property type="match status" value="1"/>
</dbReference>